<dbReference type="InterPro" id="IPR012165">
    <property type="entry name" value="Cyt_c3_hydrogenase_gsu"/>
</dbReference>
<feature type="binding site" evidence="11">
    <location>
        <position position="203"/>
    </location>
    <ligand>
        <name>[2Fe-2S] cluster</name>
        <dbReference type="ChEBI" id="CHEBI:190135"/>
    </ligand>
</feature>
<dbReference type="PANTHER" id="PTHR43513:SF3">
    <property type="entry name" value="DIHYDROOROTATE DEHYDROGENASE B (NAD(+)), ELECTRON TRANSFER SUBUNIT-RELATED"/>
    <property type="match status" value="1"/>
</dbReference>
<comment type="cofactor">
    <cofactor evidence="10">
        <name>[2Fe-2S] cluster</name>
        <dbReference type="ChEBI" id="CHEBI:190135"/>
    </cofactor>
</comment>
<evidence type="ECO:0000256" key="1">
    <source>
        <dbReference type="ARBA" id="ARBA00006422"/>
    </source>
</evidence>
<feature type="binding site" evidence="11">
    <location>
        <position position="198"/>
    </location>
    <ligand>
        <name>[2Fe-2S] cluster</name>
        <dbReference type="ChEBI" id="CHEBI:190135"/>
    </ligand>
</feature>
<keyword evidence="8 11" id="KW-0408">Iron</keyword>
<keyword evidence="14" id="KW-1185">Reference proteome</keyword>
<comment type="similarity">
    <text evidence="1">Belongs to the PyrK family.</text>
</comment>
<dbReference type="GO" id="GO:0046872">
    <property type="term" value="F:metal ion binding"/>
    <property type="evidence" value="ECO:0007669"/>
    <property type="project" value="UniProtKB-KW"/>
</dbReference>
<dbReference type="EMBL" id="AP018712">
    <property type="protein sequence ID" value="BBE32015.1"/>
    <property type="molecule type" value="Genomic_DNA"/>
</dbReference>
<dbReference type="Proteomes" id="UP000516361">
    <property type="component" value="Chromosome"/>
</dbReference>
<evidence type="ECO:0000256" key="3">
    <source>
        <dbReference type="ARBA" id="ARBA00022630"/>
    </source>
</evidence>
<dbReference type="Pfam" id="PF00970">
    <property type="entry name" value="FAD_binding_6"/>
    <property type="match status" value="1"/>
</dbReference>
<dbReference type="SUPFAM" id="SSF63380">
    <property type="entry name" value="Riboflavin synthase domain-like"/>
    <property type="match status" value="1"/>
</dbReference>
<dbReference type="InterPro" id="IPR017927">
    <property type="entry name" value="FAD-bd_FR_type"/>
</dbReference>
<dbReference type="Pfam" id="PF10418">
    <property type="entry name" value="DHODB_Fe-S_bind"/>
    <property type="match status" value="1"/>
</dbReference>
<dbReference type="InterPro" id="IPR019480">
    <property type="entry name" value="Dihydroorotate_DH_Fe-S-bd"/>
</dbReference>
<dbReference type="SUPFAM" id="SSF52343">
    <property type="entry name" value="Ferredoxin reductase-like, C-terminal NADP-linked domain"/>
    <property type="match status" value="1"/>
</dbReference>
<dbReference type="Gene3D" id="2.40.30.10">
    <property type="entry name" value="Translation factors"/>
    <property type="match status" value="1"/>
</dbReference>
<dbReference type="InterPro" id="IPR017938">
    <property type="entry name" value="Riboflavin_synthase-like_b-brl"/>
</dbReference>
<dbReference type="GO" id="GO:0050660">
    <property type="term" value="F:flavin adenine dinucleotide binding"/>
    <property type="evidence" value="ECO:0007669"/>
    <property type="project" value="InterPro"/>
</dbReference>
<proteinExistence type="inferred from homology"/>
<feature type="binding site" evidence="11">
    <location>
        <position position="206"/>
    </location>
    <ligand>
        <name>[2Fe-2S] cluster</name>
        <dbReference type="ChEBI" id="CHEBI:190135"/>
    </ligand>
</feature>
<keyword evidence="2" id="KW-0813">Transport</keyword>
<evidence type="ECO:0000313" key="14">
    <source>
        <dbReference type="Proteomes" id="UP000516361"/>
    </source>
</evidence>
<dbReference type="GO" id="GO:0051537">
    <property type="term" value="F:2 iron, 2 sulfur cluster binding"/>
    <property type="evidence" value="ECO:0007669"/>
    <property type="project" value="UniProtKB-KW"/>
</dbReference>
<evidence type="ECO:0000256" key="6">
    <source>
        <dbReference type="ARBA" id="ARBA00022827"/>
    </source>
</evidence>
<dbReference type="Gene3D" id="2.10.240.10">
    <property type="entry name" value="Dihydroorotate dehydrogenase, electron transfer subunit"/>
    <property type="match status" value="1"/>
</dbReference>
<protein>
    <submittedName>
        <fullName evidence="13">Dihydroorotate dehydrogenase</fullName>
    </submittedName>
</protein>
<evidence type="ECO:0000259" key="12">
    <source>
        <dbReference type="PROSITE" id="PS51384"/>
    </source>
</evidence>
<evidence type="ECO:0000256" key="7">
    <source>
        <dbReference type="ARBA" id="ARBA00022982"/>
    </source>
</evidence>
<dbReference type="InterPro" id="IPR039261">
    <property type="entry name" value="FNR_nucleotide-bd"/>
</dbReference>
<dbReference type="KEGG" id="ocy:OSSY52_21560"/>
<dbReference type="InterPro" id="IPR008333">
    <property type="entry name" value="Cbr1-like_FAD-bd_dom"/>
</dbReference>
<keyword evidence="6" id="KW-0274">FAD</keyword>
<feature type="binding site" evidence="11">
    <location>
        <position position="218"/>
    </location>
    <ligand>
        <name>[2Fe-2S] cluster</name>
        <dbReference type="ChEBI" id="CHEBI:190135"/>
    </ligand>
</feature>
<keyword evidence="5 11" id="KW-0479">Metal-binding</keyword>
<keyword evidence="7" id="KW-0249">Electron transport</keyword>
<dbReference type="PROSITE" id="PS51384">
    <property type="entry name" value="FAD_FR"/>
    <property type="match status" value="1"/>
</dbReference>
<evidence type="ECO:0000256" key="9">
    <source>
        <dbReference type="ARBA" id="ARBA00023014"/>
    </source>
</evidence>
<evidence type="ECO:0000256" key="11">
    <source>
        <dbReference type="PIRSR" id="PIRSR006816-2"/>
    </source>
</evidence>
<organism evidence="13 14">
    <name type="scientific">Tepiditoga spiralis</name>
    <dbReference type="NCBI Taxonomy" id="2108365"/>
    <lineage>
        <taxon>Bacteria</taxon>
        <taxon>Thermotogati</taxon>
        <taxon>Thermotogota</taxon>
        <taxon>Thermotogae</taxon>
        <taxon>Petrotogales</taxon>
        <taxon>Petrotogaceae</taxon>
        <taxon>Tepiditoga</taxon>
    </lineage>
</organism>
<comment type="cofactor">
    <cofactor evidence="11">
        <name>[2Fe-2S] cluster</name>
        <dbReference type="ChEBI" id="CHEBI:190135"/>
    </cofactor>
    <text evidence="11">Binds 1 [2Fe-2S] cluster per subunit.</text>
</comment>
<dbReference type="AlphaFoldDB" id="A0A7G1G729"/>
<dbReference type="GO" id="GO:0016491">
    <property type="term" value="F:oxidoreductase activity"/>
    <property type="evidence" value="ECO:0007669"/>
    <property type="project" value="InterPro"/>
</dbReference>
<dbReference type="RefSeq" id="WP_190614873.1">
    <property type="nucleotide sequence ID" value="NZ_AP018712.1"/>
</dbReference>
<sequence>MEGKIILKKISKEYCILKVKLTEDMNILPGQFVMLSHPLKKELSKPFSVMDFEDGVLTFFVKIVGKFSKLLSELKENDILNIKGPLGVPYINKIDKNLKYVLVGGGCGAVSLIYFKKIYPNLVENELYGFKNSSIRKIFEHKSLFIDEESGNPLDKLDTILKEKNGIIFCGSKGMQKALLNKYPNKKIYMSLEENMGCGEGMCKGCPVMTTNGVKMVCKDGPLFDSKEVLEWKD</sequence>
<dbReference type="InterPro" id="IPR037117">
    <property type="entry name" value="Dihydroorotate_DH_ele_sf"/>
</dbReference>
<keyword evidence="9 11" id="KW-0411">Iron-sulfur</keyword>
<evidence type="ECO:0000256" key="8">
    <source>
        <dbReference type="ARBA" id="ARBA00023004"/>
    </source>
</evidence>
<evidence type="ECO:0000256" key="2">
    <source>
        <dbReference type="ARBA" id="ARBA00022448"/>
    </source>
</evidence>
<evidence type="ECO:0000256" key="10">
    <source>
        <dbReference type="ARBA" id="ARBA00034078"/>
    </source>
</evidence>
<evidence type="ECO:0000256" key="5">
    <source>
        <dbReference type="ARBA" id="ARBA00022723"/>
    </source>
</evidence>
<dbReference type="InterPro" id="IPR050353">
    <property type="entry name" value="PyrK_electron_transfer"/>
</dbReference>
<name>A0A7G1G729_9BACT</name>
<gene>
    <name evidence="13" type="ORF">OSSY52_21560</name>
</gene>
<evidence type="ECO:0000313" key="13">
    <source>
        <dbReference type="EMBL" id="BBE32015.1"/>
    </source>
</evidence>
<dbReference type="GO" id="GO:0006221">
    <property type="term" value="P:pyrimidine nucleotide biosynthetic process"/>
    <property type="evidence" value="ECO:0007669"/>
    <property type="project" value="InterPro"/>
</dbReference>
<evidence type="ECO:0000256" key="4">
    <source>
        <dbReference type="ARBA" id="ARBA00022714"/>
    </source>
</evidence>
<dbReference type="PIRSF" id="PIRSF006816">
    <property type="entry name" value="Cyc3_hyd_g"/>
    <property type="match status" value="1"/>
</dbReference>
<feature type="domain" description="FAD-binding FR-type" evidence="12">
    <location>
        <begin position="1"/>
        <end position="92"/>
    </location>
</feature>
<keyword evidence="3" id="KW-0285">Flavoprotein</keyword>
<keyword evidence="4 11" id="KW-0001">2Fe-2S</keyword>
<reference evidence="13 14" key="1">
    <citation type="submission" date="2018-06" db="EMBL/GenBank/DDBJ databases">
        <title>Genome sequencing of Oceanotoga sp. sy52.</title>
        <authorList>
            <person name="Mori K."/>
        </authorList>
    </citation>
    <scope>NUCLEOTIDE SEQUENCE [LARGE SCALE GENOMIC DNA]</scope>
    <source>
        <strain evidence="14">sy52</strain>
    </source>
</reference>
<accession>A0A7G1G729</accession>
<dbReference type="InParanoid" id="A0A7G1G729"/>
<dbReference type="PANTHER" id="PTHR43513">
    <property type="entry name" value="DIHYDROOROTATE DEHYDROGENASE B (NAD(+)), ELECTRON TRANSFER SUBUNIT"/>
    <property type="match status" value="1"/>
</dbReference>